<proteinExistence type="inferred from homology"/>
<feature type="transmembrane region" description="Helical" evidence="1">
    <location>
        <begin position="211"/>
        <end position="229"/>
    </location>
</feature>
<name>A0A6M4RIK4_CLIUD</name>
<keyword evidence="1" id="KW-0812">Transmembrane</keyword>
<keyword evidence="1" id="KW-1001">Plastid inner membrane</keyword>
<dbReference type="EMBL" id="MT261153">
    <property type="protein sequence ID" value="QJS35074.1"/>
    <property type="molecule type" value="Genomic_DNA"/>
</dbReference>
<keyword evidence="1 3" id="KW-0150">Chloroplast</keyword>
<reference evidence="3" key="2">
    <citation type="submission" date="2020-03" db="EMBL/GenBank/DDBJ databases">
        <authorList>
            <person name="Do H.Dk."/>
            <person name="Kim C."/>
            <person name="Chase M.W."/>
            <person name="Kim J.-H."/>
        </authorList>
    </citation>
    <scope>NUCLEOTIDE SEQUENCE</scope>
</reference>
<evidence type="ECO:0000313" key="3">
    <source>
        <dbReference type="EMBL" id="QJS35074.1"/>
    </source>
</evidence>
<dbReference type="PANTHER" id="PTHR33163">
    <property type="entry name" value="PROTEIN TIC 214-RELATED"/>
    <property type="match status" value="1"/>
</dbReference>
<organism evidence="3">
    <name type="scientific">Clintonia udensis</name>
    <name type="common">Japanese wood lily</name>
    <name type="synonym">Clintonia alpina</name>
    <dbReference type="NCBI Taxonomy" id="108051"/>
    <lineage>
        <taxon>Eukaryota</taxon>
        <taxon>Viridiplantae</taxon>
        <taxon>Streptophyta</taxon>
        <taxon>Embryophyta</taxon>
        <taxon>Tracheophyta</taxon>
        <taxon>Spermatophyta</taxon>
        <taxon>Magnoliopsida</taxon>
        <taxon>Liliopsida</taxon>
        <taxon>Liliales</taxon>
        <taxon>Liliaceae</taxon>
        <taxon>Clintonia</taxon>
    </lineage>
</organism>
<dbReference type="Pfam" id="PF05758">
    <property type="entry name" value="Ycf1"/>
    <property type="match status" value="1"/>
</dbReference>
<evidence type="ECO:0000256" key="1">
    <source>
        <dbReference type="RuleBase" id="RU364085"/>
    </source>
</evidence>
<keyword evidence="1" id="KW-0813">Transport</keyword>
<feature type="compositionally biased region" description="Acidic residues" evidence="2">
    <location>
        <begin position="247"/>
        <end position="257"/>
    </location>
</feature>
<dbReference type="GO" id="GO:0009706">
    <property type="term" value="C:chloroplast inner membrane"/>
    <property type="evidence" value="ECO:0007669"/>
    <property type="project" value="UniProtKB-SubCell"/>
</dbReference>
<keyword evidence="1" id="KW-0472">Membrane</keyword>
<gene>
    <name evidence="3" type="primary">ycf1</name>
    <name evidence="1" type="synonym">TIC214</name>
</gene>
<feature type="compositionally biased region" description="Acidic residues" evidence="2">
    <location>
        <begin position="272"/>
        <end position="293"/>
    </location>
</feature>
<keyword evidence="1" id="KW-0653">Protein transport</keyword>
<feature type="transmembrane region" description="Helical" evidence="1">
    <location>
        <begin position="27"/>
        <end position="45"/>
    </location>
</feature>
<comment type="subcellular location">
    <subcellularLocation>
        <location evidence="1">Plastid</location>
        <location evidence="1">Chloroplast inner membrane</location>
    </subcellularLocation>
</comment>
<dbReference type="PANTHER" id="PTHR33163:SF40">
    <property type="entry name" value="PROTEIN TIC 214"/>
    <property type="match status" value="1"/>
</dbReference>
<protein>
    <recommendedName>
        <fullName evidence="1">Protein TIC 214</fullName>
    </recommendedName>
    <alternativeName>
        <fullName evidence="1">Translocon at the inner envelope membrane of chloroplasts 214</fullName>
    </alternativeName>
</protein>
<comment type="subunit">
    <text evidence="1">Part of the Tic complex.</text>
</comment>
<reference evidence="3" key="1">
    <citation type="journal article" date="2020" name="Mol. Phylogenet. Evol.">
        <title>Implications of plastome evolution in the true lilies (monocot order Liliales).</title>
        <authorList>
            <person name="Do H.D.K."/>
            <person name="Kim C."/>
            <person name="Chase M.W."/>
            <person name="Kim J.-H."/>
        </authorList>
    </citation>
    <scope>NUCLEOTIDE SEQUENCE</scope>
</reference>
<feature type="region of interest" description="Disordered" evidence="2">
    <location>
        <begin position="241"/>
        <end position="301"/>
    </location>
</feature>
<comment type="similarity">
    <text evidence="1">Belongs to the TIC214 family.</text>
</comment>
<feature type="transmembrane region" description="Helical" evidence="1">
    <location>
        <begin position="124"/>
        <end position="144"/>
    </location>
</feature>
<accession>A0A6M4RIK4</accession>
<keyword evidence="1" id="KW-1133">Transmembrane helix</keyword>
<dbReference type="GO" id="GO:0015031">
    <property type="term" value="P:protein transport"/>
    <property type="evidence" value="ECO:0007669"/>
    <property type="project" value="UniProtKB-KW"/>
</dbReference>
<feature type="transmembrane region" description="Helical" evidence="1">
    <location>
        <begin position="84"/>
        <end position="104"/>
    </location>
</feature>
<feature type="transmembrane region" description="Helical" evidence="1">
    <location>
        <begin position="164"/>
        <end position="190"/>
    </location>
</feature>
<feature type="transmembrane region" description="Helical" evidence="1">
    <location>
        <begin position="57"/>
        <end position="78"/>
    </location>
</feature>
<keyword evidence="1 3" id="KW-0934">Plastid</keyword>
<dbReference type="InterPro" id="IPR008896">
    <property type="entry name" value="TIC214"/>
</dbReference>
<evidence type="ECO:0000256" key="2">
    <source>
        <dbReference type="SAM" id="MobiDB-lite"/>
    </source>
</evidence>
<sequence length="1828" mass="219311">MIFKSFLLGNLLSLCMKIINSVVVVGLYYGFLTTFSIGPSYLFLLRARVMEEGTEKGVSATTGFITGQLMMFISIYYAPLHLALGRPHTITVLVLPYLLFHFFWNNHKNLFDYGSTTRNSMRNLSIQCVFLNNLIFQLFNHFILPSSTLTRLVNIYTFRCNNKMLFVTSSFVGWLIGHILFMKWVGLVLVWIRQNHSIRSNKYLVSELRNYMARIFSILLFITCVYYLGRMPSPIVTKKLKETEEKGESEEEIDVETTSETKETKQEQGGSTEEDPSLCSEEKEDPDKIDETEEIRVNGKEKTKDEFHFKETSYKDSPVDEDSYLDGYQDNWELGRLKEEKKEKPHAHFRFEKPLMTFFFDYKRWNRPFRYIKNDRFENAVRNEMSQYFFYTCPSDGKEKISFTYPPSLSTFSEMIERKISLYTTKKLCHQDLYNYWVYTNEQKKYNLRNELISRIKVLEKEKGSLLLNMFEKRTRLYNDENEKECLSKTYDPFLNGPYRGIIKKLYSRANINDLMTSRKDSIEIFWINKIHGIFPNDSQELEKKNIFEFDSEPSFNLKKLSLLTEQKRIDFESKSKSFKFLFDVITTNPNNQTTIKNESIGIEEINKKVSRWSYKLANDFVEEPEEENEEESTEDHEIRSRKAKRVVIYTDNNQNINSVPTINNTSNSDEAEEVALIRYSQQSDFRRDIIKGSMRAQRRKTVTWKIFQANVNSPLFVDRIDKTFFFDSFYISEMINRIFRNRVGIESELQISDLNFDKEGTKEQEKKEENDRITISETWDTIIFAQAIRGLMLVTQSFLRKYIVLPSLIIVKNIGRMLLFQFPEWYEDLKEWNREMHVKCTYNGVQLSETEFPKDWLTDGIQIKILFPFCLKPWRRRRSKVRSHYIDSMKKQVKKDNFCFLTVWGMEAELPFGSPRKQLSFFEPILKELERKIRKVKSKFFLVRRVLKERGKWSLLMKNLEKVNPIFLFELKKVKIYEQNKNGKDSINHESTVPIRSMNWTNYSLIEKKMKDLSDRIITVKNQIEQIKKDNKKTVLTYDDKRKRLESQKYSWQILKRNNIRLIRKSHYFMKSFIEKIYMDILLCAINIPRINTQLFFESTKKIINKYTSNNETNQEEIDKTNQNTMNFILTIKKLFSNTNISNNNLNRYTSLSQAYVFYKLSKTQLLNKYHFRSIFQDHETQHYLRDKIKDYCITRRIFDYKSRRKKIQKSGMNEWKNWLKGFFQYNFSQMKWSRLVPKKWRNRVNQLRMIRDKDSIKLNSYKNKKDQLSHYVKEDYSSTVSLTNKKKKLVKKLYRYDLLSHKYMNYEYINYGDKKNSYIYGSIVQVNESRGILYPYNFNTWKPDVFYVLVSTAISNYLEERYPIDRNQNRDRKYFNCQIIPFCLRQNIDIETWTNAHIGIKININTKTQTNKYKNKMKKKDILIHKEINSSNQKKNFFDWMGMNQKRLDHNRTISKLKSWFLPEFVLLFDTYKIKPWIIPIQFLLLDFHKNENISQYKNINVKKKNLPILSNQKEYLDLENSNQEKNKQQCQKDLGYDLRKQNEKKDVEENYAGSDIKKRRKKKKSKSSREAELDLFLKKYFLFQLRWDDSLNQRMINNIKVYCLLLRLTNPKQIAISSIQRGEMRLDVMLIQKDLALTELVKRGILIIEPIRLSRKRDGQFIIYQTISISLVDKGKDKMKTNTNFIKKRNVDKNNLDKSIAQHSDMPVNKEKKNHYNFLVPEHILSHRRRRELRIRICFNFGNWNGMDKNLQFCNENKIINCGQFLNEDKHLNRDVNNFIKLKLFLWPNYRLEDLACMNRYWFDTHNSSRFSMSRIHMYPRSRIS</sequence>
<geneLocation type="chloroplast" evidence="3"/>
<comment type="function">
    <text evidence="1">Involved in protein precursor import into chloroplasts. May be part of an intermediate translocation complex acting as a protein-conducting channel at the inner envelope.</text>
</comment>